<name>A0A6A7AN49_9PLEO</name>
<feature type="region of interest" description="Disordered" evidence="1">
    <location>
        <begin position="1"/>
        <end position="95"/>
    </location>
</feature>
<feature type="compositionally biased region" description="Polar residues" evidence="1">
    <location>
        <begin position="252"/>
        <end position="269"/>
    </location>
</feature>
<dbReference type="OrthoDB" id="7295497at2759"/>
<protein>
    <submittedName>
        <fullName evidence="2">Uncharacterized protein</fullName>
    </submittedName>
</protein>
<reference evidence="2" key="1">
    <citation type="journal article" date="2020" name="Stud. Mycol.">
        <title>101 Dothideomycetes genomes: a test case for predicting lifestyles and emergence of pathogens.</title>
        <authorList>
            <person name="Haridas S."/>
            <person name="Albert R."/>
            <person name="Binder M."/>
            <person name="Bloem J."/>
            <person name="Labutti K."/>
            <person name="Salamov A."/>
            <person name="Andreopoulos B."/>
            <person name="Baker S."/>
            <person name="Barry K."/>
            <person name="Bills G."/>
            <person name="Bluhm B."/>
            <person name="Cannon C."/>
            <person name="Castanera R."/>
            <person name="Culley D."/>
            <person name="Daum C."/>
            <person name="Ezra D."/>
            <person name="Gonzalez J."/>
            <person name="Henrissat B."/>
            <person name="Kuo A."/>
            <person name="Liang C."/>
            <person name="Lipzen A."/>
            <person name="Lutzoni F."/>
            <person name="Magnuson J."/>
            <person name="Mondo S."/>
            <person name="Nolan M."/>
            <person name="Ohm R."/>
            <person name="Pangilinan J."/>
            <person name="Park H.-J."/>
            <person name="Ramirez L."/>
            <person name="Alfaro M."/>
            <person name="Sun H."/>
            <person name="Tritt A."/>
            <person name="Yoshinaga Y."/>
            <person name="Zwiers L.-H."/>
            <person name="Turgeon B."/>
            <person name="Goodwin S."/>
            <person name="Spatafora J."/>
            <person name="Crous P."/>
            <person name="Grigoriev I."/>
        </authorList>
    </citation>
    <scope>NUCLEOTIDE SEQUENCE</scope>
    <source>
        <strain evidence="2">CBS 113818</strain>
    </source>
</reference>
<feature type="compositionally biased region" description="Polar residues" evidence="1">
    <location>
        <begin position="73"/>
        <end position="92"/>
    </location>
</feature>
<dbReference type="EMBL" id="MU006216">
    <property type="protein sequence ID" value="KAF2833899.1"/>
    <property type="molecule type" value="Genomic_DNA"/>
</dbReference>
<accession>A0A6A7AN49</accession>
<dbReference type="Proteomes" id="UP000799424">
    <property type="component" value="Unassembled WGS sequence"/>
</dbReference>
<feature type="region of interest" description="Disordered" evidence="1">
    <location>
        <begin position="223"/>
        <end position="269"/>
    </location>
</feature>
<feature type="compositionally biased region" description="Basic residues" evidence="1">
    <location>
        <begin position="35"/>
        <end position="49"/>
    </location>
</feature>
<dbReference type="AlphaFoldDB" id="A0A6A7AN49"/>
<keyword evidence="3" id="KW-1185">Reference proteome</keyword>
<evidence type="ECO:0000313" key="3">
    <source>
        <dbReference type="Proteomes" id="UP000799424"/>
    </source>
</evidence>
<gene>
    <name evidence="2" type="ORF">CC86DRAFT_365675</name>
</gene>
<sequence length="590" mass="65844">MSTLGFMMQPRNTESSGDKMMAKSRPLPIVETSNRKRTHSPQQSHRRTKPSPYNSDVAHQHQQGRTQGDRFRATNNIPPFTRENVSARSSRPASHIPLYQSRRSVPQTNIDLRDRLYADEPTPPVIQNKHLIPEDPTTTQDAMAIPETQSQIPPHSPPPRHLEVLKIDKRPSSHLHTSVSSPEFCHSARLSIMPWSKGWIDIRRWSPDRFIPDSPQQILRALSPSTSAFRDPQYGQRTSHPISARVGPRYGSASSSDAPSKTLPANTPSCSKLYQTQLVPRPPAPYRLPDRLKWLDESDESMSATLVGGNTYSSDPNSIGKYSVSSAKSLNSQLIGGLQGAQHIGDDEGQKTMDASRNYRSTSLYEGSFTVPKFERTYTDIAADNFYGPSAVTQSIQQTKPAQSSLMSSNRSDEHLQRAFTQAARFENGGGFRIGAGDKRRSWLGFPGTAGVGGRQQEWDDDIGPNVNPPAKMSRIENPAMMAAQMRRDSSNIGMNGERSAFTDSNPYQFKDDREEIILAFSNTEKPTQGQTLKGRDTHDLTIPITLQKRQLKFTISYDDTGNEVSRRKLRFIALGCDSSHSGHRTSIRF</sequence>
<evidence type="ECO:0000256" key="1">
    <source>
        <dbReference type="SAM" id="MobiDB-lite"/>
    </source>
</evidence>
<evidence type="ECO:0000313" key="2">
    <source>
        <dbReference type="EMBL" id="KAF2833899.1"/>
    </source>
</evidence>
<organism evidence="2 3">
    <name type="scientific">Ophiobolus disseminans</name>
    <dbReference type="NCBI Taxonomy" id="1469910"/>
    <lineage>
        <taxon>Eukaryota</taxon>
        <taxon>Fungi</taxon>
        <taxon>Dikarya</taxon>
        <taxon>Ascomycota</taxon>
        <taxon>Pezizomycotina</taxon>
        <taxon>Dothideomycetes</taxon>
        <taxon>Pleosporomycetidae</taxon>
        <taxon>Pleosporales</taxon>
        <taxon>Pleosporineae</taxon>
        <taxon>Phaeosphaeriaceae</taxon>
        <taxon>Ophiobolus</taxon>
    </lineage>
</organism>
<proteinExistence type="predicted"/>